<proteinExistence type="predicted"/>
<feature type="transmembrane region" description="Helical" evidence="1">
    <location>
        <begin position="49"/>
        <end position="68"/>
    </location>
</feature>
<dbReference type="Proteomes" id="UP000597762">
    <property type="component" value="Unassembled WGS sequence"/>
</dbReference>
<evidence type="ECO:0000256" key="1">
    <source>
        <dbReference type="SAM" id="Phobius"/>
    </source>
</evidence>
<comment type="caution">
    <text evidence="2">The sequence shown here is derived from an EMBL/GenBank/DDBJ whole genome shotgun (WGS) entry which is preliminary data.</text>
</comment>
<feature type="transmembrane region" description="Helical" evidence="1">
    <location>
        <begin position="18"/>
        <end position="37"/>
    </location>
</feature>
<dbReference type="EMBL" id="CAHIKZ030000469">
    <property type="protein sequence ID" value="CAE1175928.1"/>
    <property type="molecule type" value="Genomic_DNA"/>
</dbReference>
<organism evidence="2 3">
    <name type="scientific">Acanthosepion pharaonis</name>
    <name type="common">Pharaoh cuttlefish</name>
    <name type="synonym">Sepia pharaonis</name>
    <dbReference type="NCBI Taxonomy" id="158019"/>
    <lineage>
        <taxon>Eukaryota</taxon>
        <taxon>Metazoa</taxon>
        <taxon>Spiralia</taxon>
        <taxon>Lophotrochozoa</taxon>
        <taxon>Mollusca</taxon>
        <taxon>Cephalopoda</taxon>
        <taxon>Coleoidea</taxon>
        <taxon>Decapodiformes</taxon>
        <taxon>Sepiida</taxon>
        <taxon>Sepiina</taxon>
        <taxon>Sepiidae</taxon>
        <taxon>Acanthosepion</taxon>
    </lineage>
</organism>
<keyword evidence="1" id="KW-1133">Transmembrane helix</keyword>
<evidence type="ECO:0000313" key="2">
    <source>
        <dbReference type="EMBL" id="CAE1175928.1"/>
    </source>
</evidence>
<accession>A0A812BBX6</accession>
<sequence>MITLRPLHYTLPFSSYCYILYFTLFICLPFSSFLLITHFHFLVFTTQPFLFLLSIFSSSLPLAFYSPFFPPFFPPFTEFLVTRPLPHLLPFLPSFQSLHFLFLSSFLFFFFTLLPFLYYPPSFPLLLIFLSSLLSSLYSPSFHPFTYLLIPLLIT</sequence>
<keyword evidence="1" id="KW-0472">Membrane</keyword>
<evidence type="ECO:0000313" key="3">
    <source>
        <dbReference type="Proteomes" id="UP000597762"/>
    </source>
</evidence>
<gene>
    <name evidence="2" type="ORF">SPHA_13888</name>
</gene>
<dbReference type="AlphaFoldDB" id="A0A812BBX6"/>
<feature type="transmembrane region" description="Helical" evidence="1">
    <location>
        <begin position="125"/>
        <end position="150"/>
    </location>
</feature>
<protein>
    <submittedName>
        <fullName evidence="2">Uncharacterized protein</fullName>
    </submittedName>
</protein>
<keyword evidence="1" id="KW-0812">Transmembrane</keyword>
<reference evidence="2" key="1">
    <citation type="submission" date="2021-01" db="EMBL/GenBank/DDBJ databases">
        <authorList>
            <person name="Li R."/>
            <person name="Bekaert M."/>
        </authorList>
    </citation>
    <scope>NUCLEOTIDE SEQUENCE</scope>
    <source>
        <strain evidence="2">Farmed</strain>
    </source>
</reference>
<name>A0A812BBX6_ACAPH</name>
<feature type="transmembrane region" description="Helical" evidence="1">
    <location>
        <begin position="98"/>
        <end position="118"/>
    </location>
</feature>
<keyword evidence="3" id="KW-1185">Reference proteome</keyword>